<dbReference type="PANTHER" id="PTHR43845">
    <property type="entry name" value="BLR5969 PROTEIN"/>
    <property type="match status" value="1"/>
</dbReference>
<organism evidence="2 3">
    <name type="scientific">Corynebacterium suedekumii</name>
    <dbReference type="NCBI Taxonomy" id="3049801"/>
    <lineage>
        <taxon>Bacteria</taxon>
        <taxon>Bacillati</taxon>
        <taxon>Actinomycetota</taxon>
        <taxon>Actinomycetes</taxon>
        <taxon>Mycobacteriales</taxon>
        <taxon>Corynebacteriaceae</taxon>
        <taxon>Corynebacterium</taxon>
    </lineage>
</organism>
<dbReference type="Gene3D" id="3.40.50.12780">
    <property type="entry name" value="N-terminal domain of ligase-like"/>
    <property type="match status" value="1"/>
</dbReference>
<dbReference type="PANTHER" id="PTHR43845:SF1">
    <property type="entry name" value="BLR5969 PROTEIN"/>
    <property type="match status" value="1"/>
</dbReference>
<evidence type="ECO:0000313" key="2">
    <source>
        <dbReference type="EMBL" id="WIM70273.1"/>
    </source>
</evidence>
<dbReference type="RefSeq" id="WP_284874863.1">
    <property type="nucleotide sequence ID" value="NZ_CP126970.1"/>
</dbReference>
<dbReference type="Proteomes" id="UP001238805">
    <property type="component" value="Chromosome"/>
</dbReference>
<accession>A0ABY8VL90</accession>
<feature type="compositionally biased region" description="Polar residues" evidence="1">
    <location>
        <begin position="517"/>
        <end position="537"/>
    </location>
</feature>
<name>A0ABY8VL90_9CORY</name>
<dbReference type="InterPro" id="IPR042099">
    <property type="entry name" value="ANL_N_sf"/>
</dbReference>
<dbReference type="SUPFAM" id="SSF56801">
    <property type="entry name" value="Acetyl-CoA synthetase-like"/>
    <property type="match status" value="1"/>
</dbReference>
<evidence type="ECO:0000313" key="3">
    <source>
        <dbReference type="Proteomes" id="UP001238805"/>
    </source>
</evidence>
<dbReference type="EMBL" id="CP126970">
    <property type="protein sequence ID" value="WIM70273.1"/>
    <property type="molecule type" value="Genomic_DNA"/>
</dbReference>
<protein>
    <recommendedName>
        <fullName evidence="4">Coenzyme F390 synthetase</fullName>
    </recommendedName>
</protein>
<sequence length="537" mass="60988">MIQWRKPTAPRRLRTLPIPRGPVNIARQIFLRAAISGLSAVYAAYRVHPAVWRFTARNYHPKLEEFARLNAWMMCQHGFLDVPAYQDHLARHGWEFRWWDLANYPETTKDNYVRRYTEQERSWKGRLKTIGTVVDESSGSSGQPTNWMRSKSELYTIHKNLAGFTTMLHGSRNLFCINAFSMGAWATGTNTGLAMAQVATVKNTGPDLDKILDTMEHFGPGHTYLITAYPPFLKHVVDRMDQEPEKWRTYRINAFVGGEAMTEGLRDYLEARLGRVYSGYGASDLTIGLGGETDLSVCIRKACVADPDFRRALLGEDEARTPMIFQYNPLETYLETTADDELVVTLNTTAVMNPKLRYNIGDEATLYSFPEMMELLADHPRVEQNCRRAFRHQRMKLPFLLLYGRKDATISYMGANIYPLDVENGLYGDQRWAPHIESFRTELVEATDLETRPVIHVELRADAALTHTERTTMSAALAEGVVAHLASVSRDFRESLEEDASAGEITVRLHEHRTAPSPATTPSGSRTSTWSRTIKDT</sequence>
<proteinExistence type="predicted"/>
<gene>
    <name evidence="2" type="ORF">QP029_14080</name>
</gene>
<reference evidence="2 3" key="1">
    <citation type="submission" date="2023-05" db="EMBL/GenBank/DDBJ databases">
        <title>Corynebacterium suedekumii sp. nov. and Corynebacterium breve sp. nov. isolated from raw cow's milk.</title>
        <authorList>
            <person name="Baer M.K."/>
            <person name="Mehl L."/>
            <person name="Hellmuth R."/>
            <person name="Marke G."/>
            <person name="Lipski A."/>
        </authorList>
    </citation>
    <scope>NUCLEOTIDE SEQUENCE [LARGE SCALE GENOMIC DNA]</scope>
    <source>
        <strain evidence="2 3">LM112</strain>
    </source>
</reference>
<feature type="region of interest" description="Disordered" evidence="1">
    <location>
        <begin position="511"/>
        <end position="537"/>
    </location>
</feature>
<evidence type="ECO:0000256" key="1">
    <source>
        <dbReference type="SAM" id="MobiDB-lite"/>
    </source>
</evidence>
<evidence type="ECO:0008006" key="4">
    <source>
        <dbReference type="Google" id="ProtNLM"/>
    </source>
</evidence>
<keyword evidence="3" id="KW-1185">Reference proteome</keyword>